<dbReference type="OrthoDB" id="10028556at2759"/>
<dbReference type="AlphaFoldDB" id="A0A183F142"/>
<feature type="domain" description="Nab N-terminal" evidence="1">
    <location>
        <begin position="1"/>
        <end position="42"/>
    </location>
</feature>
<name>A0A183F142_9BILA</name>
<dbReference type="Proteomes" id="UP000271098">
    <property type="component" value="Unassembled WGS sequence"/>
</dbReference>
<dbReference type="PANTHER" id="PTHR12623">
    <property type="entry name" value="NGFI-A BINDING PROTEIN"/>
    <property type="match status" value="1"/>
</dbReference>
<dbReference type="GO" id="GO:0003712">
    <property type="term" value="F:transcription coregulator activity"/>
    <property type="evidence" value="ECO:0007669"/>
    <property type="project" value="InterPro"/>
</dbReference>
<dbReference type="InterPro" id="IPR006988">
    <property type="entry name" value="Nab_N"/>
</dbReference>
<dbReference type="WBParaSite" id="GPUH_0002696301-mRNA-1">
    <property type="protein sequence ID" value="GPUH_0002696301-mRNA-1"/>
    <property type="gene ID" value="GPUH_0002696301"/>
</dbReference>
<reference evidence="4" key="1">
    <citation type="submission" date="2016-06" db="UniProtKB">
        <authorList>
            <consortium name="WormBaseParasite"/>
        </authorList>
    </citation>
    <scope>IDENTIFICATION</scope>
</reference>
<gene>
    <name evidence="2" type="ORF">GPUH_LOCUS26933</name>
</gene>
<dbReference type="EMBL" id="UYRT01115828">
    <property type="protein sequence ID" value="VDN49695.1"/>
    <property type="molecule type" value="Genomic_DNA"/>
</dbReference>
<dbReference type="GO" id="GO:0006355">
    <property type="term" value="P:regulation of DNA-templated transcription"/>
    <property type="evidence" value="ECO:0007669"/>
    <property type="project" value="InterPro"/>
</dbReference>
<evidence type="ECO:0000313" key="2">
    <source>
        <dbReference type="EMBL" id="VDN49695.1"/>
    </source>
</evidence>
<evidence type="ECO:0000313" key="4">
    <source>
        <dbReference type="WBParaSite" id="GPUH_0002696301-mRNA-1"/>
    </source>
</evidence>
<keyword evidence="3" id="KW-1185">Reference proteome</keyword>
<protein>
    <submittedName>
        <fullName evidence="4">NCD1 domain-containing protein</fullName>
    </submittedName>
</protein>
<evidence type="ECO:0000313" key="3">
    <source>
        <dbReference type="Proteomes" id="UP000271098"/>
    </source>
</evidence>
<accession>A0A183F142</accession>
<evidence type="ECO:0000259" key="1">
    <source>
        <dbReference type="Pfam" id="PF04904"/>
    </source>
</evidence>
<organism evidence="4">
    <name type="scientific">Gongylonema pulchrum</name>
    <dbReference type="NCBI Taxonomy" id="637853"/>
    <lineage>
        <taxon>Eukaryota</taxon>
        <taxon>Metazoa</taxon>
        <taxon>Ecdysozoa</taxon>
        <taxon>Nematoda</taxon>
        <taxon>Chromadorea</taxon>
        <taxon>Rhabditida</taxon>
        <taxon>Spirurina</taxon>
        <taxon>Spiruromorpha</taxon>
        <taxon>Spiruroidea</taxon>
        <taxon>Gongylonematidae</taxon>
        <taxon>Gongylonema</taxon>
    </lineage>
</organism>
<proteinExistence type="predicted"/>
<dbReference type="GO" id="GO:0005634">
    <property type="term" value="C:nucleus"/>
    <property type="evidence" value="ECO:0007669"/>
    <property type="project" value="InterPro"/>
</dbReference>
<sequence length="104" mass="10862">MTCDEHEFLEIMSVVGMASKPLHVRRFQRTLTEFSKDPDAFNLAAIQQIGLPPAAGYSYVPPTSSATTPAAALQFLLSSPNLAAAASLAVAAGLPCTSPSLTVI</sequence>
<reference evidence="2 3" key="2">
    <citation type="submission" date="2018-11" db="EMBL/GenBank/DDBJ databases">
        <authorList>
            <consortium name="Pathogen Informatics"/>
        </authorList>
    </citation>
    <scope>NUCLEOTIDE SEQUENCE [LARGE SCALE GENOMIC DNA]</scope>
</reference>
<dbReference type="Pfam" id="PF04904">
    <property type="entry name" value="SAM_NCD1"/>
    <property type="match status" value="1"/>
</dbReference>
<dbReference type="PANTHER" id="PTHR12623:SF10">
    <property type="entry name" value="NGFI-A-BINDING PROTEIN HOMOLOG"/>
    <property type="match status" value="1"/>
</dbReference>
<dbReference type="InterPro" id="IPR039040">
    <property type="entry name" value="NAB_fam"/>
</dbReference>